<organism evidence="1">
    <name type="scientific">Anguilla anguilla</name>
    <name type="common">European freshwater eel</name>
    <name type="synonym">Muraena anguilla</name>
    <dbReference type="NCBI Taxonomy" id="7936"/>
    <lineage>
        <taxon>Eukaryota</taxon>
        <taxon>Metazoa</taxon>
        <taxon>Chordata</taxon>
        <taxon>Craniata</taxon>
        <taxon>Vertebrata</taxon>
        <taxon>Euteleostomi</taxon>
        <taxon>Actinopterygii</taxon>
        <taxon>Neopterygii</taxon>
        <taxon>Teleostei</taxon>
        <taxon>Anguilliformes</taxon>
        <taxon>Anguillidae</taxon>
        <taxon>Anguilla</taxon>
    </lineage>
</organism>
<protein>
    <submittedName>
        <fullName evidence="1">Uncharacterized protein</fullName>
    </submittedName>
</protein>
<dbReference type="AlphaFoldDB" id="A0A0E9PT34"/>
<proteinExistence type="predicted"/>
<evidence type="ECO:0000313" key="1">
    <source>
        <dbReference type="EMBL" id="JAH07674.1"/>
    </source>
</evidence>
<reference evidence="1" key="1">
    <citation type="submission" date="2014-11" db="EMBL/GenBank/DDBJ databases">
        <authorList>
            <person name="Amaro Gonzalez C."/>
        </authorList>
    </citation>
    <scope>NUCLEOTIDE SEQUENCE</scope>
</reference>
<sequence>MLLYVYISSYALVFPPPDSSLCLQCLCQTKG</sequence>
<dbReference type="EMBL" id="GBXM01100903">
    <property type="protein sequence ID" value="JAH07674.1"/>
    <property type="molecule type" value="Transcribed_RNA"/>
</dbReference>
<accession>A0A0E9PT34</accession>
<name>A0A0E9PT34_ANGAN</name>
<reference evidence="1" key="2">
    <citation type="journal article" date="2015" name="Fish Shellfish Immunol.">
        <title>Early steps in the European eel (Anguilla anguilla)-Vibrio vulnificus interaction in the gills: Role of the RtxA13 toxin.</title>
        <authorList>
            <person name="Callol A."/>
            <person name="Pajuelo D."/>
            <person name="Ebbesson L."/>
            <person name="Teles M."/>
            <person name="MacKenzie S."/>
            <person name="Amaro C."/>
        </authorList>
    </citation>
    <scope>NUCLEOTIDE SEQUENCE</scope>
</reference>